<feature type="domain" description="ABC transporter" evidence="7">
    <location>
        <begin position="5"/>
        <end position="235"/>
    </location>
</feature>
<evidence type="ECO:0000313" key="8">
    <source>
        <dbReference type="EMBL" id="MDQ0325760.1"/>
    </source>
</evidence>
<sequence length="528" mass="56835">MSVFLTLSNLSWSRPDGAPLLCDLNLRLGRERVGIVGRNGIGKTTLLRLVAGELRPVSGHVDVHGTIGLMRQEMAVAAGETIADFFGQGAAVDLVDRAEAGFAELDELVQADWTIAERIRNALSRCGLDADPRTPLMALSGGERTRVALAALVFETPDLLLLDEPTNNLDRAGRQAVIELIRSWGSGAIIVSHDRELLGEMDAIVELSQFGAVRYGGNYSAFRAQKATETEAAERELADAEKGLAETRRRAQQAAERKARTDSRGRKSRARGDQPKILMDAAKERAEATGGANARLRDARLQTAKDALAEARASVEILRPLSMELAPTGLPRGKTVLRVDAVTGGYDPARPVICDFSMTITGPERVAIAGPNGSGKTTLVKLITGRLEPQKGHVDLAVPFAFLDQHVSLLRPGLSLRENFRRLNPEADENQCRAALARFRFRAEDALQEAGSLSGGERLRAGLACTIGQAEPPGLLVLDEPTNHLDFDALQALESALEAYDGALIVVSHDTTFLARLGLDRTVELGGE</sequence>
<gene>
    <name evidence="8" type="ORF">J2R99_001609</name>
</gene>
<evidence type="ECO:0000256" key="5">
    <source>
        <dbReference type="ARBA" id="ARBA00024722"/>
    </source>
</evidence>
<proteinExistence type="inferred from homology"/>
<dbReference type="Proteomes" id="UP001230253">
    <property type="component" value="Unassembled WGS sequence"/>
</dbReference>
<feature type="compositionally biased region" description="Basic and acidic residues" evidence="6">
    <location>
        <begin position="240"/>
        <end position="274"/>
    </location>
</feature>
<name>A0ABU0C7Y4_9BRAD</name>
<evidence type="ECO:0000313" key="9">
    <source>
        <dbReference type="Proteomes" id="UP001230253"/>
    </source>
</evidence>
<dbReference type="InterPro" id="IPR017871">
    <property type="entry name" value="ABC_transporter-like_CS"/>
</dbReference>
<dbReference type="InterPro" id="IPR003439">
    <property type="entry name" value="ABC_transporter-like_ATP-bd"/>
</dbReference>
<dbReference type="InterPro" id="IPR050611">
    <property type="entry name" value="ABCF"/>
</dbReference>
<feature type="region of interest" description="Disordered" evidence="6">
    <location>
        <begin position="240"/>
        <end position="278"/>
    </location>
</feature>
<evidence type="ECO:0000256" key="4">
    <source>
        <dbReference type="ARBA" id="ARBA00022840"/>
    </source>
</evidence>
<protein>
    <submittedName>
        <fullName evidence="8">ATPase subunit of ABC transporter with duplicated ATPase domains</fullName>
    </submittedName>
</protein>
<dbReference type="Pfam" id="PF00005">
    <property type="entry name" value="ABC_tran"/>
    <property type="match status" value="2"/>
</dbReference>
<organism evidence="8 9">
    <name type="scientific">Rhodopseudomonas julia</name>
    <dbReference type="NCBI Taxonomy" id="200617"/>
    <lineage>
        <taxon>Bacteria</taxon>
        <taxon>Pseudomonadati</taxon>
        <taxon>Pseudomonadota</taxon>
        <taxon>Alphaproteobacteria</taxon>
        <taxon>Hyphomicrobiales</taxon>
        <taxon>Nitrobacteraceae</taxon>
        <taxon>Rhodopseudomonas</taxon>
    </lineage>
</organism>
<dbReference type="SMART" id="SM00382">
    <property type="entry name" value="AAA"/>
    <property type="match status" value="2"/>
</dbReference>
<dbReference type="RefSeq" id="WP_307153925.1">
    <property type="nucleotide sequence ID" value="NZ_JAUSUK010000001.1"/>
</dbReference>
<dbReference type="PROSITE" id="PS00211">
    <property type="entry name" value="ABC_TRANSPORTER_1"/>
    <property type="match status" value="1"/>
</dbReference>
<keyword evidence="9" id="KW-1185">Reference proteome</keyword>
<comment type="similarity">
    <text evidence="1">Belongs to the ABC transporter superfamily.</text>
</comment>
<keyword evidence="2" id="KW-0677">Repeat</keyword>
<keyword evidence="4" id="KW-0067">ATP-binding</keyword>
<evidence type="ECO:0000256" key="1">
    <source>
        <dbReference type="ARBA" id="ARBA00005417"/>
    </source>
</evidence>
<reference evidence="8 9" key="1">
    <citation type="submission" date="2023-07" db="EMBL/GenBank/DDBJ databases">
        <title>Genomic Encyclopedia of Type Strains, Phase IV (KMG-IV): sequencing the most valuable type-strain genomes for metagenomic binning, comparative biology and taxonomic classification.</title>
        <authorList>
            <person name="Goeker M."/>
        </authorList>
    </citation>
    <scope>NUCLEOTIDE SEQUENCE [LARGE SCALE GENOMIC DNA]</scope>
    <source>
        <strain evidence="8 9">DSM 11549</strain>
    </source>
</reference>
<feature type="domain" description="ABC transporter" evidence="7">
    <location>
        <begin position="337"/>
        <end position="528"/>
    </location>
</feature>
<evidence type="ECO:0000256" key="3">
    <source>
        <dbReference type="ARBA" id="ARBA00022741"/>
    </source>
</evidence>
<evidence type="ECO:0000259" key="7">
    <source>
        <dbReference type="PROSITE" id="PS50893"/>
    </source>
</evidence>
<comment type="function">
    <text evidence="5">Involved in beta-(1--&gt;2)glucan export. Transmembrane domains (TMD) form a pore in the inner membrane and the ATP-binding domain (NBD) is responsible for energy generation.</text>
</comment>
<keyword evidence="3" id="KW-0547">Nucleotide-binding</keyword>
<dbReference type="CDD" id="cd03221">
    <property type="entry name" value="ABCF_EF-3"/>
    <property type="match status" value="2"/>
</dbReference>
<dbReference type="InterPro" id="IPR027417">
    <property type="entry name" value="P-loop_NTPase"/>
</dbReference>
<dbReference type="EMBL" id="JAUSUK010000001">
    <property type="protein sequence ID" value="MDQ0325760.1"/>
    <property type="molecule type" value="Genomic_DNA"/>
</dbReference>
<dbReference type="Gene3D" id="3.40.50.300">
    <property type="entry name" value="P-loop containing nucleotide triphosphate hydrolases"/>
    <property type="match status" value="2"/>
</dbReference>
<accession>A0ABU0C7Y4</accession>
<dbReference type="InterPro" id="IPR003593">
    <property type="entry name" value="AAA+_ATPase"/>
</dbReference>
<dbReference type="PROSITE" id="PS50893">
    <property type="entry name" value="ABC_TRANSPORTER_2"/>
    <property type="match status" value="2"/>
</dbReference>
<evidence type="ECO:0000256" key="6">
    <source>
        <dbReference type="SAM" id="MobiDB-lite"/>
    </source>
</evidence>
<dbReference type="PANTHER" id="PTHR19211">
    <property type="entry name" value="ATP-BINDING TRANSPORT PROTEIN-RELATED"/>
    <property type="match status" value="1"/>
</dbReference>
<evidence type="ECO:0000256" key="2">
    <source>
        <dbReference type="ARBA" id="ARBA00022737"/>
    </source>
</evidence>
<comment type="caution">
    <text evidence="8">The sequence shown here is derived from an EMBL/GenBank/DDBJ whole genome shotgun (WGS) entry which is preliminary data.</text>
</comment>
<dbReference type="PANTHER" id="PTHR19211:SF6">
    <property type="entry name" value="BLL7188 PROTEIN"/>
    <property type="match status" value="1"/>
</dbReference>
<dbReference type="SUPFAM" id="SSF52540">
    <property type="entry name" value="P-loop containing nucleoside triphosphate hydrolases"/>
    <property type="match status" value="2"/>
</dbReference>